<sequence>MKNIVLAFIFGMLILAGCNSVKPYDASPNEQPPSLFPFLESPDTKVIYPSYFEMVKNTTTGDYYVYFILMNKPGYNVVTPVQANITMVDPDGKTFYSHSFDVKKEDYVMYTSRISNKPIGKAFVVPIDYELINQSWYSFDMRLDIYIPEAVPEKQLNEYRMVKVKNIAEVD</sequence>
<name>A0A5E4LU92_9ARCH</name>
<dbReference type="Proteomes" id="UP000789941">
    <property type="component" value="Unassembled WGS sequence"/>
</dbReference>
<dbReference type="PROSITE" id="PS51257">
    <property type="entry name" value="PROKAR_LIPOPROTEIN"/>
    <property type="match status" value="1"/>
</dbReference>
<gene>
    <name evidence="1" type="ORF">LFW2832_00344</name>
</gene>
<evidence type="ECO:0000313" key="2">
    <source>
        <dbReference type="Proteomes" id="UP000789941"/>
    </source>
</evidence>
<organism evidence="1 2">
    <name type="scientific">Candidatus Bilamarchaeum dharawalense</name>
    <dbReference type="NCBI Taxonomy" id="2885759"/>
    <lineage>
        <taxon>Archaea</taxon>
        <taxon>Candidatus Micrarchaeota</taxon>
        <taxon>Candidatus Micrarchaeia</taxon>
        <taxon>Candidatus Anstonellales</taxon>
        <taxon>Candidatus Bilamarchaeaceae</taxon>
        <taxon>Candidatus Bilamarchaeum</taxon>
    </lineage>
</organism>
<proteinExistence type="predicted"/>
<accession>A0A5E4LU92</accession>
<dbReference type="AlphaFoldDB" id="A0A5E4LU92"/>
<dbReference type="EMBL" id="CABMJJ010000007">
    <property type="protein sequence ID" value="VVC03396.1"/>
    <property type="molecule type" value="Genomic_DNA"/>
</dbReference>
<evidence type="ECO:0008006" key="3">
    <source>
        <dbReference type="Google" id="ProtNLM"/>
    </source>
</evidence>
<comment type="caution">
    <text evidence="1">The sequence shown here is derived from an EMBL/GenBank/DDBJ whole genome shotgun (WGS) entry which is preliminary data.</text>
</comment>
<reference evidence="1 2" key="1">
    <citation type="submission" date="2019-08" db="EMBL/GenBank/DDBJ databases">
        <authorList>
            <person name="Vazquez-Campos X."/>
        </authorList>
    </citation>
    <scope>NUCLEOTIDE SEQUENCE [LARGE SCALE GENOMIC DNA]</scope>
    <source>
        <strain evidence="1">LFW-283_2</strain>
    </source>
</reference>
<protein>
    <recommendedName>
        <fullName evidence="3">Lipoprotein</fullName>
    </recommendedName>
</protein>
<evidence type="ECO:0000313" key="1">
    <source>
        <dbReference type="EMBL" id="VVC03396.1"/>
    </source>
</evidence>